<dbReference type="SUPFAM" id="SSF53335">
    <property type="entry name" value="S-adenosyl-L-methionine-dependent methyltransferases"/>
    <property type="match status" value="1"/>
</dbReference>
<dbReference type="InterPro" id="IPR029063">
    <property type="entry name" value="SAM-dependent_MTases_sf"/>
</dbReference>
<keyword evidence="1" id="KW-0808">Transferase</keyword>
<dbReference type="GO" id="GO:0008168">
    <property type="term" value="F:methyltransferase activity"/>
    <property type="evidence" value="ECO:0007669"/>
    <property type="project" value="UniProtKB-KW"/>
</dbReference>
<name>A0ABT3WZG8_9BACL</name>
<organism evidence="1 2">
    <name type="scientific">Tumebacillus lacus</name>
    <dbReference type="NCBI Taxonomy" id="2995335"/>
    <lineage>
        <taxon>Bacteria</taxon>
        <taxon>Bacillati</taxon>
        <taxon>Bacillota</taxon>
        <taxon>Bacilli</taxon>
        <taxon>Bacillales</taxon>
        <taxon>Alicyclobacillaceae</taxon>
        <taxon>Tumebacillus</taxon>
    </lineage>
</organism>
<dbReference type="PANTHER" id="PTHR35276">
    <property type="entry name" value="S-ADENOSYL-L-METHIONINE-DEPENDENT METHYLTRANSFERASES SUPERFAMILY PROTEIN"/>
    <property type="match status" value="1"/>
</dbReference>
<dbReference type="PANTHER" id="PTHR35276:SF1">
    <property type="entry name" value="TRNA (MNM(5)S(2)U34)-METHYLTRANSFERASE, CHLOROPLASTIC"/>
    <property type="match status" value="1"/>
</dbReference>
<dbReference type="Gene3D" id="3.40.50.150">
    <property type="entry name" value="Vaccinia Virus protein VP39"/>
    <property type="match status" value="1"/>
</dbReference>
<dbReference type="InterPro" id="IPR010719">
    <property type="entry name" value="MnmM_MeTrfase"/>
</dbReference>
<comment type="caution">
    <text evidence="1">The sequence shown here is derived from an EMBL/GenBank/DDBJ whole genome shotgun (WGS) entry which is preliminary data.</text>
</comment>
<accession>A0ABT3WZG8</accession>
<dbReference type="GO" id="GO:0032259">
    <property type="term" value="P:methylation"/>
    <property type="evidence" value="ECO:0007669"/>
    <property type="project" value="UniProtKB-KW"/>
</dbReference>
<sequence length="194" mass="20848">MTLKPLLGYGKEILSKVLEPGDIAVDATVGNGHDTLFLATCTGADGQVYGFDVQAEALASAKARLDEAGVLERVTLWQAGHEQMGERLAMHRGQVKAVTFNLGYLPGGDKERVTVTSTTLPALEAALDLLAPGGLVTAMLYSGHPQGKEEAQAVLEWAKGLDQKRAHVLLYQFWNQKNDPPVLLAIEKRNSPST</sequence>
<protein>
    <submittedName>
        <fullName evidence="1">Methyltransferase domain-containing protein</fullName>
    </submittedName>
</protein>
<gene>
    <name evidence="1" type="ORF">OS242_08815</name>
</gene>
<dbReference type="EMBL" id="JAPMLT010000003">
    <property type="protein sequence ID" value="MCX7570065.1"/>
    <property type="molecule type" value="Genomic_DNA"/>
</dbReference>
<keyword evidence="1" id="KW-0489">Methyltransferase</keyword>
<proteinExistence type="predicted"/>
<dbReference type="Proteomes" id="UP001208017">
    <property type="component" value="Unassembled WGS sequence"/>
</dbReference>
<reference evidence="1 2" key="1">
    <citation type="submission" date="2022-11" db="EMBL/GenBank/DDBJ databases">
        <title>Study of microbial diversity in lake waters.</title>
        <authorList>
            <person name="Zhang J."/>
        </authorList>
    </citation>
    <scope>NUCLEOTIDE SEQUENCE [LARGE SCALE GENOMIC DNA]</scope>
    <source>
        <strain evidence="1 2">DT12</strain>
    </source>
</reference>
<evidence type="ECO:0000313" key="1">
    <source>
        <dbReference type="EMBL" id="MCX7570065.1"/>
    </source>
</evidence>
<evidence type="ECO:0000313" key="2">
    <source>
        <dbReference type="Proteomes" id="UP001208017"/>
    </source>
</evidence>
<keyword evidence="2" id="KW-1185">Reference proteome</keyword>
<dbReference type="Pfam" id="PF06962">
    <property type="entry name" value="rRNA_methylase"/>
    <property type="match status" value="1"/>
</dbReference>